<dbReference type="PANTHER" id="PTHR21319:SF53">
    <property type="entry name" value="RING FINGER AND CHY ZINC FINGER DOMAIN-CONTAINING PROTEIN 1"/>
    <property type="match status" value="1"/>
</dbReference>
<feature type="domain" description="RING-type" evidence="6">
    <location>
        <begin position="194"/>
        <end position="241"/>
    </location>
</feature>
<dbReference type="InterPro" id="IPR039512">
    <property type="entry name" value="RCHY1_zinc-ribbon"/>
</dbReference>
<feature type="compositionally biased region" description="Low complexity" evidence="5">
    <location>
        <begin position="35"/>
        <end position="44"/>
    </location>
</feature>
<evidence type="ECO:0000256" key="5">
    <source>
        <dbReference type="SAM" id="MobiDB-lite"/>
    </source>
</evidence>
<keyword evidence="2 4" id="KW-0863">Zinc-finger</keyword>
<evidence type="ECO:0000256" key="4">
    <source>
        <dbReference type="PROSITE-ProRule" id="PRU00601"/>
    </source>
</evidence>
<dbReference type="SUPFAM" id="SSF161219">
    <property type="entry name" value="CHY zinc finger-like"/>
    <property type="match status" value="1"/>
</dbReference>
<dbReference type="GO" id="GO:0005634">
    <property type="term" value="C:nucleus"/>
    <property type="evidence" value="ECO:0007669"/>
    <property type="project" value="TreeGrafter"/>
</dbReference>
<evidence type="ECO:0000256" key="1">
    <source>
        <dbReference type="ARBA" id="ARBA00022723"/>
    </source>
</evidence>
<evidence type="ECO:0000313" key="9">
    <source>
        <dbReference type="Proteomes" id="UP000008021"/>
    </source>
</evidence>
<dbReference type="GO" id="GO:0008270">
    <property type="term" value="F:zinc ion binding"/>
    <property type="evidence" value="ECO:0007669"/>
    <property type="project" value="UniProtKB-KW"/>
</dbReference>
<reference evidence="8" key="1">
    <citation type="submission" date="2015-04" db="UniProtKB">
        <authorList>
            <consortium name="EnsemblPlants"/>
        </authorList>
    </citation>
    <scope>IDENTIFICATION</scope>
</reference>
<dbReference type="InterPro" id="IPR008913">
    <property type="entry name" value="Znf_CHY"/>
</dbReference>
<dbReference type="Pfam" id="PF05495">
    <property type="entry name" value="zf-CHY"/>
    <property type="match status" value="1"/>
</dbReference>
<reference evidence="8" key="2">
    <citation type="submission" date="2018-05" db="EMBL/GenBank/DDBJ databases">
        <title>OmerRS3 (Oryza meridionalis Reference Sequence Version 3).</title>
        <authorList>
            <person name="Zhang J."/>
            <person name="Kudrna D."/>
            <person name="Lee S."/>
            <person name="Talag J."/>
            <person name="Welchert J."/>
            <person name="Wing R.A."/>
        </authorList>
    </citation>
    <scope>NUCLEOTIDE SEQUENCE [LARGE SCALE GENOMIC DNA]</scope>
    <source>
        <strain evidence="8">cv. OR44</strain>
    </source>
</reference>
<feature type="region of interest" description="Disordered" evidence="5">
    <location>
        <begin position="20"/>
        <end position="44"/>
    </location>
</feature>
<dbReference type="Gramene" id="OMERI01G26560.4">
    <property type="protein sequence ID" value="OMERI01G26560.4"/>
    <property type="gene ID" value="OMERI01G26560"/>
</dbReference>
<dbReference type="EnsemblPlants" id="OMERI01G26560.4">
    <property type="protein sequence ID" value="OMERI01G26560.4"/>
    <property type="gene ID" value="OMERI01G26560"/>
</dbReference>
<evidence type="ECO:0000259" key="7">
    <source>
        <dbReference type="PROSITE" id="PS51266"/>
    </source>
</evidence>
<organism evidence="8">
    <name type="scientific">Oryza meridionalis</name>
    <dbReference type="NCBI Taxonomy" id="40149"/>
    <lineage>
        <taxon>Eukaryota</taxon>
        <taxon>Viridiplantae</taxon>
        <taxon>Streptophyta</taxon>
        <taxon>Embryophyta</taxon>
        <taxon>Tracheophyta</taxon>
        <taxon>Spermatophyta</taxon>
        <taxon>Magnoliopsida</taxon>
        <taxon>Liliopsida</taxon>
        <taxon>Poales</taxon>
        <taxon>Poaceae</taxon>
        <taxon>BOP clade</taxon>
        <taxon>Oryzoideae</taxon>
        <taxon>Oryzeae</taxon>
        <taxon>Oryzinae</taxon>
        <taxon>Oryza</taxon>
    </lineage>
</organism>
<dbReference type="InterPro" id="IPR001841">
    <property type="entry name" value="Znf_RING"/>
</dbReference>
<dbReference type="GO" id="GO:0061630">
    <property type="term" value="F:ubiquitin protein ligase activity"/>
    <property type="evidence" value="ECO:0007669"/>
    <property type="project" value="TreeGrafter"/>
</dbReference>
<evidence type="ECO:0000256" key="3">
    <source>
        <dbReference type="ARBA" id="ARBA00022833"/>
    </source>
</evidence>
<proteinExistence type="predicted"/>
<keyword evidence="1" id="KW-0479">Metal-binding</keyword>
<dbReference type="Proteomes" id="UP000008021">
    <property type="component" value="Chromosome 1"/>
</dbReference>
<dbReference type="GO" id="GO:0016567">
    <property type="term" value="P:protein ubiquitination"/>
    <property type="evidence" value="ECO:0007669"/>
    <property type="project" value="TreeGrafter"/>
</dbReference>
<dbReference type="Gene3D" id="3.30.40.10">
    <property type="entry name" value="Zinc/RING finger domain, C3HC4 (zinc finger)"/>
    <property type="match status" value="1"/>
</dbReference>
<dbReference type="InterPro" id="IPR013083">
    <property type="entry name" value="Znf_RING/FYVE/PHD"/>
</dbReference>
<name>A0A0E0C738_9ORYZ</name>
<dbReference type="PROSITE" id="PS51266">
    <property type="entry name" value="ZF_CHY"/>
    <property type="match status" value="1"/>
</dbReference>
<dbReference type="AlphaFoldDB" id="A0A0E0C738"/>
<accession>A0A0E0C738</accession>
<evidence type="ECO:0000313" key="8">
    <source>
        <dbReference type="EnsemblPlants" id="OMERI01G26560.4"/>
    </source>
</evidence>
<evidence type="ECO:0008006" key="10">
    <source>
        <dbReference type="Google" id="ProtNLM"/>
    </source>
</evidence>
<dbReference type="InterPro" id="IPR037274">
    <property type="entry name" value="Znf_CHY_sf"/>
</dbReference>
<sequence length="303" mass="34381">MDSKTQSLLIPVLIHSTSPIHSARQRKSGAGRGGRAAPPSRPAHSIPSRFLWCKTFKMGAMDVQLESTAVQHGQAKLNVEEHALVSLLSDEKYATEKTEDVDPDDYEKLEEGIMQYGCAHYRRRCRIRAPCCNEIFDCRHCHNETKNSIKIDAVKRHELPRHEVQQVICSLCGTEQEVRQVCISCGVCMGKYFCEVCKLFDDDYLFESTNDVSVLPCGHTIHVKCLREMEEHCQFACPLCSKSVCDMSKAWERLDEELATISDTCDNKMVRILCNDCGATSEVQFHLIAHKCQKCKSYNTRQI</sequence>
<dbReference type="PANTHER" id="PTHR21319">
    <property type="entry name" value="RING FINGER AND CHY ZINC FINGER DOMAIN-CONTAINING PROTEIN 1"/>
    <property type="match status" value="1"/>
</dbReference>
<evidence type="ECO:0000259" key="6">
    <source>
        <dbReference type="PROSITE" id="PS50089"/>
    </source>
</evidence>
<dbReference type="SMART" id="SM00184">
    <property type="entry name" value="RING"/>
    <property type="match status" value="1"/>
</dbReference>
<dbReference type="PROSITE" id="PS50089">
    <property type="entry name" value="ZF_RING_2"/>
    <property type="match status" value="1"/>
</dbReference>
<protein>
    <recommendedName>
        <fullName evidence="10">CHY-type domain-containing protein</fullName>
    </recommendedName>
</protein>
<feature type="domain" description="CHY-type" evidence="7">
    <location>
        <begin position="111"/>
        <end position="187"/>
    </location>
</feature>
<dbReference type="Pfam" id="PF14599">
    <property type="entry name" value="zinc_ribbon_6"/>
    <property type="match status" value="1"/>
</dbReference>
<keyword evidence="9" id="KW-1185">Reference proteome</keyword>
<dbReference type="GO" id="GO:0006511">
    <property type="term" value="P:ubiquitin-dependent protein catabolic process"/>
    <property type="evidence" value="ECO:0007669"/>
    <property type="project" value="TreeGrafter"/>
</dbReference>
<keyword evidence="3" id="KW-0862">Zinc</keyword>
<dbReference type="Gene3D" id="2.20.28.10">
    <property type="match status" value="1"/>
</dbReference>
<evidence type="ECO:0000256" key="2">
    <source>
        <dbReference type="ARBA" id="ARBA00022771"/>
    </source>
</evidence>